<dbReference type="RefSeq" id="WP_129217181.1">
    <property type="nucleotide sequence ID" value="NZ_QYBC01000001.1"/>
</dbReference>
<comment type="pathway">
    <text evidence="2">Organic acid metabolism; glycolate biosynthesis; glycolate from 2-phosphoglycolate: step 1/1.</text>
</comment>
<keyword evidence="5" id="KW-0378">Hydrolase</keyword>
<evidence type="ECO:0000256" key="4">
    <source>
        <dbReference type="ARBA" id="ARBA00013078"/>
    </source>
</evidence>
<dbReference type="GO" id="GO:0006281">
    <property type="term" value="P:DNA repair"/>
    <property type="evidence" value="ECO:0007669"/>
    <property type="project" value="TreeGrafter"/>
</dbReference>
<dbReference type="GO" id="GO:0005829">
    <property type="term" value="C:cytosol"/>
    <property type="evidence" value="ECO:0007669"/>
    <property type="project" value="TreeGrafter"/>
</dbReference>
<accession>A0A4Q2RLI4</accession>
<dbReference type="PANTHER" id="PTHR43434:SF1">
    <property type="entry name" value="PHOSPHOGLYCOLATE PHOSPHATASE"/>
    <property type="match status" value="1"/>
</dbReference>
<dbReference type="OrthoDB" id="9797743at2"/>
<evidence type="ECO:0000313" key="5">
    <source>
        <dbReference type="EMBL" id="RYB07711.1"/>
    </source>
</evidence>
<dbReference type="SFLD" id="SFLDG01129">
    <property type="entry name" value="C1.5:_HAD__Beta-PGM__Phosphata"/>
    <property type="match status" value="1"/>
</dbReference>
<keyword evidence="6" id="KW-1185">Reference proteome</keyword>
<sequence length="242" mass="24572">MHVPPAPLAALLFDKDGTLVDFDLTWGRAGHAVMLALGGGDAAAVARLAEAMHYDVAALRFAPSSPLIAGAPDTYVHLWAEALGRSDDAVLLDEMNAAFTDATLRALAPIGTPEAVLLALKGRGLKLGLATNDGEASARRQLAALGLDAHMDFIAGYDTGHGGKPDPGMVLAFAAATGVAPGRIGMVGDSHLDLVSARAAGAVAIAVLTGPARRDELAPLADHVIDGIADLPALVDRLSGTA</sequence>
<dbReference type="Gene3D" id="3.40.50.1000">
    <property type="entry name" value="HAD superfamily/HAD-like"/>
    <property type="match status" value="1"/>
</dbReference>
<dbReference type="NCBIfam" id="TIGR01549">
    <property type="entry name" value="HAD-SF-IA-v1"/>
    <property type="match status" value="1"/>
</dbReference>
<dbReference type="InterPro" id="IPR006439">
    <property type="entry name" value="HAD-SF_hydro_IA"/>
</dbReference>
<gene>
    <name evidence="5" type="ORF">D3272_00825</name>
</gene>
<reference evidence="5 6" key="1">
    <citation type="submission" date="2018-09" db="EMBL/GenBank/DDBJ databases">
        <authorList>
            <person name="Grouzdev D.S."/>
            <person name="Krutkina M.S."/>
        </authorList>
    </citation>
    <scope>NUCLEOTIDE SEQUENCE [LARGE SCALE GENOMIC DNA]</scope>
    <source>
        <strain evidence="5 6">RmlP001</strain>
    </source>
</reference>
<organism evidence="5 6">
    <name type="scientific">Lichenibacterium ramalinae</name>
    <dbReference type="NCBI Taxonomy" id="2316527"/>
    <lineage>
        <taxon>Bacteria</taxon>
        <taxon>Pseudomonadati</taxon>
        <taxon>Pseudomonadota</taxon>
        <taxon>Alphaproteobacteria</taxon>
        <taxon>Hyphomicrobiales</taxon>
        <taxon>Lichenihabitantaceae</taxon>
        <taxon>Lichenibacterium</taxon>
    </lineage>
</organism>
<dbReference type="SUPFAM" id="SSF56784">
    <property type="entry name" value="HAD-like"/>
    <property type="match status" value="1"/>
</dbReference>
<evidence type="ECO:0000313" key="6">
    <source>
        <dbReference type="Proteomes" id="UP000289411"/>
    </source>
</evidence>
<evidence type="ECO:0000256" key="1">
    <source>
        <dbReference type="ARBA" id="ARBA00000830"/>
    </source>
</evidence>
<dbReference type="Proteomes" id="UP000289411">
    <property type="component" value="Unassembled WGS sequence"/>
</dbReference>
<dbReference type="SFLD" id="SFLDS00003">
    <property type="entry name" value="Haloacid_Dehalogenase"/>
    <property type="match status" value="1"/>
</dbReference>
<dbReference type="PRINTS" id="PR00413">
    <property type="entry name" value="HADHALOGNASE"/>
</dbReference>
<dbReference type="EC" id="3.1.3.18" evidence="4"/>
<evidence type="ECO:0000256" key="3">
    <source>
        <dbReference type="ARBA" id="ARBA00006171"/>
    </source>
</evidence>
<dbReference type="Pfam" id="PF00702">
    <property type="entry name" value="Hydrolase"/>
    <property type="match status" value="1"/>
</dbReference>
<dbReference type="AlphaFoldDB" id="A0A4Q2RLI4"/>
<protein>
    <recommendedName>
        <fullName evidence="4">phosphoglycolate phosphatase</fullName>
        <ecNumber evidence="4">3.1.3.18</ecNumber>
    </recommendedName>
</protein>
<reference evidence="5 6" key="2">
    <citation type="submission" date="2019-02" db="EMBL/GenBank/DDBJ databases">
        <title>'Lichenibacterium ramalinii' gen. nov. sp. nov., 'Lichenibacterium minor' gen. nov. sp. nov.</title>
        <authorList>
            <person name="Pankratov T."/>
        </authorList>
    </citation>
    <scope>NUCLEOTIDE SEQUENCE [LARGE SCALE GENOMIC DNA]</scope>
    <source>
        <strain evidence="5 6">RmlP001</strain>
    </source>
</reference>
<dbReference type="GO" id="GO:0008967">
    <property type="term" value="F:phosphoglycolate phosphatase activity"/>
    <property type="evidence" value="ECO:0007669"/>
    <property type="project" value="UniProtKB-EC"/>
</dbReference>
<comment type="catalytic activity">
    <reaction evidence="1">
        <text>2-phosphoglycolate + H2O = glycolate + phosphate</text>
        <dbReference type="Rhea" id="RHEA:14369"/>
        <dbReference type="ChEBI" id="CHEBI:15377"/>
        <dbReference type="ChEBI" id="CHEBI:29805"/>
        <dbReference type="ChEBI" id="CHEBI:43474"/>
        <dbReference type="ChEBI" id="CHEBI:58033"/>
        <dbReference type="EC" id="3.1.3.18"/>
    </reaction>
</comment>
<proteinExistence type="inferred from homology"/>
<dbReference type="Gene3D" id="1.10.150.240">
    <property type="entry name" value="Putative phosphatase, domain 2"/>
    <property type="match status" value="1"/>
</dbReference>
<dbReference type="PANTHER" id="PTHR43434">
    <property type="entry name" value="PHOSPHOGLYCOLATE PHOSPHATASE"/>
    <property type="match status" value="1"/>
</dbReference>
<dbReference type="InterPro" id="IPR036412">
    <property type="entry name" value="HAD-like_sf"/>
</dbReference>
<comment type="caution">
    <text evidence="5">The sequence shown here is derived from an EMBL/GenBank/DDBJ whole genome shotgun (WGS) entry which is preliminary data.</text>
</comment>
<evidence type="ECO:0000256" key="2">
    <source>
        <dbReference type="ARBA" id="ARBA00004818"/>
    </source>
</evidence>
<comment type="similarity">
    <text evidence="3">Belongs to the HAD-like hydrolase superfamily. CbbY/CbbZ/Gph/YieH family.</text>
</comment>
<name>A0A4Q2RLI4_9HYPH</name>
<dbReference type="InterPro" id="IPR023198">
    <property type="entry name" value="PGP-like_dom2"/>
</dbReference>
<dbReference type="InterPro" id="IPR050155">
    <property type="entry name" value="HAD-like_hydrolase_sf"/>
</dbReference>
<dbReference type="InterPro" id="IPR023214">
    <property type="entry name" value="HAD_sf"/>
</dbReference>
<dbReference type="EMBL" id="QYBC01000001">
    <property type="protein sequence ID" value="RYB07711.1"/>
    <property type="molecule type" value="Genomic_DNA"/>
</dbReference>